<keyword evidence="4 10" id="KW-0808">Transferase</keyword>
<evidence type="ECO:0000256" key="9">
    <source>
        <dbReference type="ARBA" id="ARBA00048743"/>
    </source>
</evidence>
<dbReference type="PANTHER" id="PTHR10344">
    <property type="entry name" value="THYMIDYLATE KINASE"/>
    <property type="match status" value="1"/>
</dbReference>
<dbReference type="GO" id="GO:0004798">
    <property type="term" value="F:dTMP kinase activity"/>
    <property type="evidence" value="ECO:0007669"/>
    <property type="project" value="UniProtKB-UniRule"/>
</dbReference>
<evidence type="ECO:0000256" key="6">
    <source>
        <dbReference type="ARBA" id="ARBA00022741"/>
    </source>
</evidence>
<dbReference type="GO" id="GO:0006235">
    <property type="term" value="P:dTTP biosynthetic process"/>
    <property type="evidence" value="ECO:0007669"/>
    <property type="project" value="UniProtKB-UniRule"/>
</dbReference>
<dbReference type="Pfam" id="PF02223">
    <property type="entry name" value="Thymidylate_kin"/>
    <property type="match status" value="1"/>
</dbReference>
<evidence type="ECO:0000256" key="10">
    <source>
        <dbReference type="HAMAP-Rule" id="MF_00165"/>
    </source>
</evidence>
<comment type="caution">
    <text evidence="12">The sequence shown here is derived from an EMBL/GenBank/DDBJ whole genome shotgun (WGS) entry which is preliminary data.</text>
</comment>
<gene>
    <name evidence="10" type="primary">tmk</name>
    <name evidence="12" type="ORF">BJY24_003973</name>
</gene>
<dbReference type="PANTHER" id="PTHR10344:SF4">
    <property type="entry name" value="UMP-CMP KINASE 2, MITOCHONDRIAL"/>
    <property type="match status" value="1"/>
</dbReference>
<comment type="catalytic activity">
    <reaction evidence="9 10">
        <text>dTMP + ATP = dTDP + ADP</text>
        <dbReference type="Rhea" id="RHEA:13517"/>
        <dbReference type="ChEBI" id="CHEBI:30616"/>
        <dbReference type="ChEBI" id="CHEBI:58369"/>
        <dbReference type="ChEBI" id="CHEBI:63528"/>
        <dbReference type="ChEBI" id="CHEBI:456216"/>
        <dbReference type="EC" id="2.7.4.9"/>
    </reaction>
</comment>
<sequence length="216" mass="23292">MGTGILVTLDGPGGVGKTTVTREVHDYLSKRNVPVLHTCQPSRTVLGSHIRAQADSYHGMTLACLVAGDRHQQQNTEIVPELEAGKVVVCDRYLPSSLVLQVLDGVPAETVWALNTGIRVPDLAVILRADPAWIRECLEGREGGPHNRFERDPGSTTREAALFDVVAADLEAVGWPVQVIDCTNRRPYQTAGMISDLIAPLLPDGVRASLDEGRSA</sequence>
<dbReference type="InterPro" id="IPR018094">
    <property type="entry name" value="Thymidylate_kinase"/>
</dbReference>
<keyword evidence="13" id="KW-1185">Reference proteome</keyword>
<dbReference type="AlphaFoldDB" id="A0A7W9UJ92"/>
<comment type="similarity">
    <text evidence="1 10">Belongs to the thymidylate kinase family.</text>
</comment>
<evidence type="ECO:0000256" key="1">
    <source>
        <dbReference type="ARBA" id="ARBA00009776"/>
    </source>
</evidence>
<dbReference type="Gene3D" id="3.40.50.300">
    <property type="entry name" value="P-loop containing nucleotide triphosphate hydrolases"/>
    <property type="match status" value="1"/>
</dbReference>
<dbReference type="RefSeq" id="WP_040746734.1">
    <property type="nucleotide sequence ID" value="NZ_JACHIT010000001.1"/>
</dbReference>
<keyword evidence="6 10" id="KW-0547">Nucleotide-binding</keyword>
<dbReference type="GO" id="GO:0006227">
    <property type="term" value="P:dUDP biosynthetic process"/>
    <property type="evidence" value="ECO:0007669"/>
    <property type="project" value="TreeGrafter"/>
</dbReference>
<dbReference type="GO" id="GO:0005524">
    <property type="term" value="F:ATP binding"/>
    <property type="evidence" value="ECO:0007669"/>
    <property type="project" value="UniProtKB-UniRule"/>
</dbReference>
<evidence type="ECO:0000256" key="3">
    <source>
        <dbReference type="ARBA" id="ARBA00017144"/>
    </source>
</evidence>
<comment type="caution">
    <text evidence="10">Lacks conserved residue(s) required for the propagation of feature annotation.</text>
</comment>
<evidence type="ECO:0000256" key="2">
    <source>
        <dbReference type="ARBA" id="ARBA00012980"/>
    </source>
</evidence>
<evidence type="ECO:0000313" key="13">
    <source>
        <dbReference type="Proteomes" id="UP000540412"/>
    </source>
</evidence>
<dbReference type="Proteomes" id="UP000540412">
    <property type="component" value="Unassembled WGS sequence"/>
</dbReference>
<dbReference type="InterPro" id="IPR039430">
    <property type="entry name" value="Thymidylate_kin-like_dom"/>
</dbReference>
<dbReference type="GO" id="GO:0005737">
    <property type="term" value="C:cytoplasm"/>
    <property type="evidence" value="ECO:0007669"/>
    <property type="project" value="TreeGrafter"/>
</dbReference>
<evidence type="ECO:0000256" key="8">
    <source>
        <dbReference type="ARBA" id="ARBA00022840"/>
    </source>
</evidence>
<dbReference type="CDD" id="cd01672">
    <property type="entry name" value="TMPK"/>
    <property type="match status" value="1"/>
</dbReference>
<evidence type="ECO:0000259" key="11">
    <source>
        <dbReference type="Pfam" id="PF02223"/>
    </source>
</evidence>
<comment type="function">
    <text evidence="10">Phosphorylation of dTMP to form dTDP in both de novo and salvage pathways of dTTP synthesis.</text>
</comment>
<accession>A0A7W9UJ92</accession>
<dbReference type="InterPro" id="IPR027417">
    <property type="entry name" value="P-loop_NTPase"/>
</dbReference>
<dbReference type="EMBL" id="JACHIT010000001">
    <property type="protein sequence ID" value="MBB5915106.1"/>
    <property type="molecule type" value="Genomic_DNA"/>
</dbReference>
<evidence type="ECO:0000256" key="5">
    <source>
        <dbReference type="ARBA" id="ARBA00022727"/>
    </source>
</evidence>
<name>A0A7W9UJ92_9NOCA</name>
<dbReference type="EC" id="2.7.4.9" evidence="2 10"/>
<evidence type="ECO:0000256" key="4">
    <source>
        <dbReference type="ARBA" id="ARBA00022679"/>
    </source>
</evidence>
<feature type="domain" description="Thymidylate kinase-like" evidence="11">
    <location>
        <begin position="9"/>
        <end position="133"/>
    </location>
</feature>
<dbReference type="HAMAP" id="MF_00165">
    <property type="entry name" value="Thymidylate_kinase"/>
    <property type="match status" value="1"/>
</dbReference>
<protein>
    <recommendedName>
        <fullName evidence="3 10">Thymidylate kinase</fullName>
        <ecNumber evidence="2 10">2.7.4.9</ecNumber>
    </recommendedName>
    <alternativeName>
        <fullName evidence="10">dTMP kinase</fullName>
    </alternativeName>
</protein>
<evidence type="ECO:0000313" key="12">
    <source>
        <dbReference type="EMBL" id="MBB5915106.1"/>
    </source>
</evidence>
<evidence type="ECO:0000256" key="7">
    <source>
        <dbReference type="ARBA" id="ARBA00022777"/>
    </source>
</evidence>
<keyword evidence="5 10" id="KW-0545">Nucleotide biosynthesis</keyword>
<keyword evidence="8 10" id="KW-0067">ATP-binding</keyword>
<organism evidence="12 13">
    <name type="scientific">Nocardia transvalensis</name>
    <dbReference type="NCBI Taxonomy" id="37333"/>
    <lineage>
        <taxon>Bacteria</taxon>
        <taxon>Bacillati</taxon>
        <taxon>Actinomycetota</taxon>
        <taxon>Actinomycetes</taxon>
        <taxon>Mycobacteriales</taxon>
        <taxon>Nocardiaceae</taxon>
        <taxon>Nocardia</taxon>
    </lineage>
</organism>
<dbReference type="SUPFAM" id="SSF52540">
    <property type="entry name" value="P-loop containing nucleoside triphosphate hydrolases"/>
    <property type="match status" value="1"/>
</dbReference>
<dbReference type="GO" id="GO:0006233">
    <property type="term" value="P:dTDP biosynthetic process"/>
    <property type="evidence" value="ECO:0007669"/>
    <property type="project" value="InterPro"/>
</dbReference>
<keyword evidence="7 10" id="KW-0418">Kinase</keyword>
<reference evidence="12 13" key="1">
    <citation type="submission" date="2020-08" db="EMBL/GenBank/DDBJ databases">
        <title>Sequencing the genomes of 1000 actinobacteria strains.</title>
        <authorList>
            <person name="Klenk H.-P."/>
        </authorList>
    </citation>
    <scope>NUCLEOTIDE SEQUENCE [LARGE SCALE GENOMIC DNA]</scope>
    <source>
        <strain evidence="12 13">DSM 43582</strain>
    </source>
</reference>
<proteinExistence type="inferred from homology"/>